<dbReference type="AlphaFoldDB" id="A0A923RW35"/>
<keyword evidence="2" id="KW-0396">Initiation factor</keyword>
<keyword evidence="2" id="KW-0648">Protein biosynthesis</keyword>
<dbReference type="InterPro" id="IPR014879">
    <property type="entry name" value="Spo0A_C"/>
</dbReference>
<dbReference type="GO" id="GO:0042173">
    <property type="term" value="P:regulation of sporulation resulting in formation of a cellular spore"/>
    <property type="evidence" value="ECO:0007669"/>
    <property type="project" value="InterPro"/>
</dbReference>
<dbReference type="Pfam" id="PF08769">
    <property type="entry name" value="Spo0A_C"/>
    <property type="match status" value="1"/>
</dbReference>
<keyword evidence="3" id="KW-1185">Reference proteome</keyword>
<reference evidence="2" key="1">
    <citation type="submission" date="2020-08" db="EMBL/GenBank/DDBJ databases">
        <title>Genome public.</title>
        <authorList>
            <person name="Liu C."/>
            <person name="Sun Q."/>
        </authorList>
    </citation>
    <scope>NUCLEOTIDE SEQUENCE</scope>
    <source>
        <strain evidence="2">NSJ-28</strain>
    </source>
</reference>
<dbReference type="EMBL" id="JACOPL010000007">
    <property type="protein sequence ID" value="MBC5725652.1"/>
    <property type="molecule type" value="Genomic_DNA"/>
</dbReference>
<feature type="domain" description="Sporulation initiation factor Spo0A C-terminal" evidence="1">
    <location>
        <begin position="4"/>
        <end position="103"/>
    </location>
</feature>
<dbReference type="InterPro" id="IPR036388">
    <property type="entry name" value="WH-like_DNA-bd_sf"/>
</dbReference>
<proteinExistence type="predicted"/>
<protein>
    <submittedName>
        <fullName evidence="2">Sporulation initiation factor Spo0A C-terminal domain-containing protein</fullName>
    </submittedName>
</protein>
<dbReference type="GO" id="GO:0005737">
    <property type="term" value="C:cytoplasm"/>
    <property type="evidence" value="ECO:0007669"/>
    <property type="project" value="InterPro"/>
</dbReference>
<sequence length="119" mass="13622">MTTVQDTLRLFGITRCYKGFQHTAHAICLVVHDESRLEAVTKKIYMETASHFHCKWTAVERNIRTAAARAWKVNRPLLFEMAGYPLACIPTASEFIEILASYILRLSQPQTQLRPLAML</sequence>
<dbReference type="RefSeq" id="WP_054328284.1">
    <property type="nucleotide sequence ID" value="NZ_JACOPL010000007.1"/>
</dbReference>
<dbReference type="GO" id="GO:0005509">
    <property type="term" value="F:calcium ion binding"/>
    <property type="evidence" value="ECO:0007669"/>
    <property type="project" value="InterPro"/>
</dbReference>
<dbReference type="InterPro" id="IPR016032">
    <property type="entry name" value="Sig_transdc_resp-reg_C-effctor"/>
</dbReference>
<evidence type="ECO:0000313" key="3">
    <source>
        <dbReference type="Proteomes" id="UP000606499"/>
    </source>
</evidence>
<evidence type="ECO:0000259" key="1">
    <source>
        <dbReference type="Pfam" id="PF08769"/>
    </source>
</evidence>
<dbReference type="GO" id="GO:0003700">
    <property type="term" value="F:DNA-binding transcription factor activity"/>
    <property type="evidence" value="ECO:0007669"/>
    <property type="project" value="InterPro"/>
</dbReference>
<organism evidence="2 3">
    <name type="scientific">Agathobaculum faecis</name>
    <dbReference type="NCBI Taxonomy" id="2763013"/>
    <lineage>
        <taxon>Bacteria</taxon>
        <taxon>Bacillati</taxon>
        <taxon>Bacillota</taxon>
        <taxon>Clostridia</taxon>
        <taxon>Eubacteriales</taxon>
        <taxon>Butyricicoccaceae</taxon>
        <taxon>Agathobaculum</taxon>
    </lineage>
</organism>
<dbReference type="SUPFAM" id="SSF46894">
    <property type="entry name" value="C-terminal effector domain of the bipartite response regulators"/>
    <property type="match status" value="1"/>
</dbReference>
<accession>A0A923RW35</accession>
<comment type="caution">
    <text evidence="2">The sequence shown here is derived from an EMBL/GenBank/DDBJ whole genome shotgun (WGS) entry which is preliminary data.</text>
</comment>
<evidence type="ECO:0000313" key="2">
    <source>
        <dbReference type="EMBL" id="MBC5725652.1"/>
    </source>
</evidence>
<dbReference type="GO" id="GO:0003677">
    <property type="term" value="F:DNA binding"/>
    <property type="evidence" value="ECO:0007669"/>
    <property type="project" value="InterPro"/>
</dbReference>
<name>A0A923RW35_9FIRM</name>
<gene>
    <name evidence="2" type="ORF">H8S45_09315</name>
</gene>
<dbReference type="Gene3D" id="1.10.10.10">
    <property type="entry name" value="Winged helix-like DNA-binding domain superfamily/Winged helix DNA-binding domain"/>
    <property type="match status" value="1"/>
</dbReference>
<dbReference type="GO" id="GO:0003743">
    <property type="term" value="F:translation initiation factor activity"/>
    <property type="evidence" value="ECO:0007669"/>
    <property type="project" value="UniProtKB-KW"/>
</dbReference>
<dbReference type="Proteomes" id="UP000606499">
    <property type="component" value="Unassembled WGS sequence"/>
</dbReference>